<dbReference type="InterPro" id="IPR005227">
    <property type="entry name" value="YqgF"/>
</dbReference>
<evidence type="ECO:0000256" key="5">
    <source>
        <dbReference type="HAMAP-Rule" id="MF_00651"/>
    </source>
</evidence>
<dbReference type="SMART" id="SM00732">
    <property type="entry name" value="YqgFc"/>
    <property type="match status" value="1"/>
</dbReference>
<keyword evidence="2 5" id="KW-0690">Ribosome biogenesis</keyword>
<dbReference type="InterPro" id="IPR037027">
    <property type="entry name" value="YqgF/RNaseH-like_dom_sf"/>
</dbReference>
<dbReference type="Gene3D" id="3.30.420.140">
    <property type="entry name" value="YqgF/RNase H-like domain"/>
    <property type="match status" value="1"/>
</dbReference>
<evidence type="ECO:0000256" key="2">
    <source>
        <dbReference type="ARBA" id="ARBA00022517"/>
    </source>
</evidence>
<sequence>MSDLKALEHHLLDIEPDLQSDSTSQEPYIGNLKPSQSIEIILGFDYGTKNLGVAVGNTTTNTAQPVTILPVKNNQPQWEMIEQLIANWQPDIFVVGIPYTQDGTETEHLKIIRKFIQRLHGRFGLPVFVVDESNSSLESLQYVKPSKKREKGQLDAIAAAIIIERWLNKTIYS</sequence>
<dbReference type="InterPro" id="IPR012337">
    <property type="entry name" value="RNaseH-like_sf"/>
</dbReference>
<proteinExistence type="inferred from homology"/>
<keyword evidence="8" id="KW-1185">Reference proteome</keyword>
<evidence type="ECO:0000256" key="1">
    <source>
        <dbReference type="ARBA" id="ARBA00022490"/>
    </source>
</evidence>
<keyword evidence="4 5" id="KW-0378">Hydrolase</keyword>
<comment type="subcellular location">
    <subcellularLocation>
        <location evidence="5">Cytoplasm</location>
    </subcellularLocation>
</comment>
<dbReference type="CDD" id="cd16964">
    <property type="entry name" value="YqgF"/>
    <property type="match status" value="1"/>
</dbReference>
<accession>A0ABZ3C512</accession>
<dbReference type="Pfam" id="PF03652">
    <property type="entry name" value="RuvX"/>
    <property type="match status" value="1"/>
</dbReference>
<dbReference type="PANTHER" id="PTHR33317:SF4">
    <property type="entry name" value="POLYNUCLEOTIDYL TRANSFERASE, RIBONUCLEASE H-LIKE SUPERFAMILY PROTEIN"/>
    <property type="match status" value="1"/>
</dbReference>
<dbReference type="SUPFAM" id="SSF53098">
    <property type="entry name" value="Ribonuclease H-like"/>
    <property type="match status" value="1"/>
</dbReference>
<keyword evidence="3 5" id="KW-0540">Nuclease</keyword>
<dbReference type="EC" id="3.1.-.-" evidence="5"/>
<evidence type="ECO:0000313" key="7">
    <source>
        <dbReference type="EMBL" id="WZW88688.1"/>
    </source>
</evidence>
<comment type="similarity">
    <text evidence="5">Belongs to the YqgF HJR family.</text>
</comment>
<dbReference type="InterPro" id="IPR006641">
    <property type="entry name" value="YqgF/RNaseH-like_dom"/>
</dbReference>
<gene>
    <name evidence="7" type="primary">ruvX</name>
    <name evidence="7" type="ORF">WMO13_04680</name>
</gene>
<feature type="domain" description="YqgF/RNase H-like" evidence="6">
    <location>
        <begin position="39"/>
        <end position="139"/>
    </location>
</feature>
<keyword evidence="1 5" id="KW-0963">Cytoplasm</keyword>
<organism evidence="7 8">
    <name type="scientific">Ignatzschineria larvae DSM 13226</name>
    <dbReference type="NCBI Taxonomy" id="1111732"/>
    <lineage>
        <taxon>Bacteria</taxon>
        <taxon>Pseudomonadati</taxon>
        <taxon>Pseudomonadota</taxon>
        <taxon>Gammaproteobacteria</taxon>
        <taxon>Cardiobacteriales</taxon>
        <taxon>Ignatzschineriaceae</taxon>
        <taxon>Ignatzschineria</taxon>
    </lineage>
</organism>
<comment type="function">
    <text evidence="5">Could be a nuclease involved in processing of the 5'-end of pre-16S rRNA.</text>
</comment>
<evidence type="ECO:0000259" key="6">
    <source>
        <dbReference type="SMART" id="SM00732"/>
    </source>
</evidence>
<name>A0ABZ3C512_9GAMM</name>
<dbReference type="NCBIfam" id="TIGR00250">
    <property type="entry name" value="RNAse_H_YqgF"/>
    <property type="match status" value="1"/>
</dbReference>
<evidence type="ECO:0000256" key="3">
    <source>
        <dbReference type="ARBA" id="ARBA00022722"/>
    </source>
</evidence>
<dbReference type="Proteomes" id="UP001449178">
    <property type="component" value="Chromosome"/>
</dbReference>
<dbReference type="RefSeq" id="WP_084331384.1">
    <property type="nucleotide sequence ID" value="NZ_AZOD01000001.1"/>
</dbReference>
<reference evidence="7 8" key="1">
    <citation type="submission" date="2024-03" db="EMBL/GenBank/DDBJ databases">
        <title>Complete Genome Sequence and Annotation of Ignatzschineria larvae DSM 13226.</title>
        <authorList>
            <person name="Cantrell E."/>
            <person name="Burcham Z.M."/>
        </authorList>
    </citation>
    <scope>NUCLEOTIDE SEQUENCE [LARGE SCALE GENOMIC DNA]</scope>
    <source>
        <strain evidence="7 8">DSM 13226</strain>
    </source>
</reference>
<evidence type="ECO:0000256" key="4">
    <source>
        <dbReference type="ARBA" id="ARBA00022801"/>
    </source>
</evidence>
<dbReference type="HAMAP" id="MF_00651">
    <property type="entry name" value="Nuclease_YqgF"/>
    <property type="match status" value="1"/>
</dbReference>
<evidence type="ECO:0000313" key="8">
    <source>
        <dbReference type="Proteomes" id="UP001449178"/>
    </source>
</evidence>
<protein>
    <recommendedName>
        <fullName evidence="5">Putative pre-16S rRNA nuclease</fullName>
        <ecNumber evidence="5">3.1.-.-</ecNumber>
    </recommendedName>
</protein>
<dbReference type="EMBL" id="CP150637">
    <property type="protein sequence ID" value="WZW88688.1"/>
    <property type="molecule type" value="Genomic_DNA"/>
</dbReference>
<dbReference type="PANTHER" id="PTHR33317">
    <property type="entry name" value="POLYNUCLEOTIDYL TRANSFERASE, RIBONUCLEASE H-LIKE SUPERFAMILY PROTEIN"/>
    <property type="match status" value="1"/>
</dbReference>